<evidence type="ECO:0000256" key="4">
    <source>
        <dbReference type="ARBA" id="ARBA00022553"/>
    </source>
</evidence>
<evidence type="ECO:0000256" key="13">
    <source>
        <dbReference type="PROSITE-ProRule" id="PRU00176"/>
    </source>
</evidence>
<name>A0A1J7J193_9PEZI</name>
<gene>
    <name evidence="17" type="ORF">CONLIGDRAFT_687014</name>
</gene>
<dbReference type="InterPro" id="IPR035979">
    <property type="entry name" value="RBD_domain_sf"/>
</dbReference>
<protein>
    <recommendedName>
        <fullName evidence="19">R3H domain protein</fullName>
    </recommendedName>
</protein>
<dbReference type="SUPFAM" id="SSF54928">
    <property type="entry name" value="RNA-binding domain, RBD"/>
    <property type="match status" value="1"/>
</dbReference>
<feature type="compositionally biased region" description="Polar residues" evidence="14">
    <location>
        <begin position="305"/>
        <end position="323"/>
    </location>
</feature>
<evidence type="ECO:0000256" key="7">
    <source>
        <dbReference type="ARBA" id="ARBA00022806"/>
    </source>
</evidence>
<dbReference type="Proteomes" id="UP000182658">
    <property type="component" value="Unassembled WGS sequence"/>
</dbReference>
<evidence type="ECO:0000256" key="8">
    <source>
        <dbReference type="ARBA" id="ARBA00022840"/>
    </source>
</evidence>
<dbReference type="PROSITE" id="PS50102">
    <property type="entry name" value="RRM"/>
    <property type="match status" value="1"/>
</dbReference>
<dbReference type="InterPro" id="IPR050374">
    <property type="entry name" value="RRT5_SRSF_SR"/>
</dbReference>
<dbReference type="GO" id="GO:0004386">
    <property type="term" value="F:helicase activity"/>
    <property type="evidence" value="ECO:0007669"/>
    <property type="project" value="UniProtKB-KW"/>
</dbReference>
<feature type="region of interest" description="Disordered" evidence="14">
    <location>
        <begin position="276"/>
        <end position="341"/>
    </location>
</feature>
<feature type="compositionally biased region" description="Polar residues" evidence="14">
    <location>
        <begin position="45"/>
        <end position="55"/>
    </location>
</feature>
<sequence>MNPQQDLFYGGGYSMGNSNRSPSLSRPGYGTVSSLQPPNRGGQRQVESGGQNQPSLYGEDRFNTYDTAFRTTRLHPNQGFPDPFMLNNNQGWGFHPGAATVNGAMGGDGNRLRPSNRRGQIPSEWTSLPEQPLGNQGLHHGTPAYPNPPMMAPNLGLMNGGMPNDRHAYQNNYGSMPLRTLEEKNNGSDLIPTAIVIKNIPFNIRKETLTQMMTDMALPQPYAFNYHFDQGVFRGLAFANFQNAEDTAIVIEKMNGLDVQGRKLRVEYKKMLPEHERERIEREKREKRGQLEEQHRPLVLHPQGSMHSLTNAASTNSQRNSPLRKSPGPVPTRAGANFPVGDVDLNDPQTLSFYTELTLFRNDPDREILIFPNSITPVQRRTIHVLAHNMGLDHRSAGEGQHRQLHVIKNDNARASPTTQAPPHLPAGVSLDAHRRGLSRAATIDFGESRMTNAGNYHAVGRPGNPMLELPGSPDAVSGINGLRGVKSFADLRSYTPSPSPSVTGYGQANGEPGGHVARFGDYTQTSSLTTPTTPGGSLAAPSANDASSLLLGMGALGLGGLDGGSTQLRSREAPGAIGSQRPGMNGSSTRVNVPERQPRGPVEWESSGFGARGRSNGHMQRGSDSSDNAPRVGANPGTSRFH</sequence>
<comment type="subcellular location">
    <subcellularLocation>
        <location evidence="2">Cytoplasm</location>
    </subcellularLocation>
    <subcellularLocation>
        <location evidence="1">Nucleus</location>
    </subcellularLocation>
</comment>
<evidence type="ECO:0000256" key="2">
    <source>
        <dbReference type="ARBA" id="ARBA00004496"/>
    </source>
</evidence>
<dbReference type="InterPro" id="IPR001374">
    <property type="entry name" value="R3H_dom"/>
</dbReference>
<dbReference type="EMBL" id="KV875109">
    <property type="protein sequence ID" value="OIW22932.1"/>
    <property type="molecule type" value="Genomic_DNA"/>
</dbReference>
<evidence type="ECO:0000256" key="11">
    <source>
        <dbReference type="ARBA" id="ARBA00055199"/>
    </source>
</evidence>
<evidence type="ECO:0000256" key="14">
    <source>
        <dbReference type="SAM" id="MobiDB-lite"/>
    </source>
</evidence>
<dbReference type="GO" id="GO:0003677">
    <property type="term" value="F:DNA binding"/>
    <property type="evidence" value="ECO:0007669"/>
    <property type="project" value="UniProtKB-ARBA"/>
</dbReference>
<keyword evidence="9 13" id="KW-0694">RNA-binding</keyword>
<dbReference type="GO" id="GO:0005524">
    <property type="term" value="F:ATP binding"/>
    <property type="evidence" value="ECO:0007669"/>
    <property type="project" value="UniProtKB-KW"/>
</dbReference>
<dbReference type="AlphaFoldDB" id="A0A1J7J193"/>
<dbReference type="InterPro" id="IPR034186">
    <property type="entry name" value="PIN4-like_RRM"/>
</dbReference>
<comment type="subunit">
    <text evidence="12">Interacts with csx1.</text>
</comment>
<feature type="compositionally biased region" description="Polar residues" evidence="14">
    <location>
        <begin position="15"/>
        <end position="24"/>
    </location>
</feature>
<feature type="region of interest" description="Disordered" evidence="14">
    <location>
        <begin position="564"/>
        <end position="643"/>
    </location>
</feature>
<dbReference type="PROSITE" id="PS51061">
    <property type="entry name" value="R3H"/>
    <property type="match status" value="1"/>
</dbReference>
<dbReference type="STRING" id="1408157.A0A1J7J193"/>
<dbReference type="Gene3D" id="3.30.70.330">
    <property type="match status" value="1"/>
</dbReference>
<dbReference type="InParanoid" id="A0A1J7J193"/>
<dbReference type="PANTHER" id="PTHR23003">
    <property type="entry name" value="RNA RECOGNITION MOTIF RRM DOMAIN CONTAINING PROTEIN"/>
    <property type="match status" value="1"/>
</dbReference>
<keyword evidence="18" id="KW-1185">Reference proteome</keyword>
<keyword evidence="6" id="KW-0378">Hydrolase</keyword>
<keyword evidence="4" id="KW-0597">Phosphoprotein</keyword>
<evidence type="ECO:0000313" key="18">
    <source>
        <dbReference type="Proteomes" id="UP000182658"/>
    </source>
</evidence>
<dbReference type="CDD" id="cd12253">
    <property type="entry name" value="RRM_PIN4_like"/>
    <property type="match status" value="1"/>
</dbReference>
<keyword evidence="7" id="KW-0347">Helicase</keyword>
<feature type="region of interest" description="Disordered" evidence="14">
    <location>
        <begin position="1"/>
        <end position="60"/>
    </location>
</feature>
<dbReference type="OrthoDB" id="434258at2759"/>
<dbReference type="GO" id="GO:0071014">
    <property type="term" value="C:post-mRNA release spliceosomal complex"/>
    <property type="evidence" value="ECO:0007669"/>
    <property type="project" value="UniProtKB-ARBA"/>
</dbReference>
<accession>A0A1J7J193</accession>
<evidence type="ECO:0000256" key="6">
    <source>
        <dbReference type="ARBA" id="ARBA00022801"/>
    </source>
</evidence>
<evidence type="ECO:0000256" key="5">
    <source>
        <dbReference type="ARBA" id="ARBA00022741"/>
    </source>
</evidence>
<dbReference type="GO" id="GO:0005737">
    <property type="term" value="C:cytoplasm"/>
    <property type="evidence" value="ECO:0007669"/>
    <property type="project" value="UniProtKB-SubCell"/>
</dbReference>
<dbReference type="SMART" id="SM00360">
    <property type="entry name" value="RRM"/>
    <property type="match status" value="1"/>
</dbReference>
<evidence type="ECO:0000256" key="12">
    <source>
        <dbReference type="ARBA" id="ARBA00062407"/>
    </source>
</evidence>
<feature type="domain" description="R3H" evidence="16">
    <location>
        <begin position="347"/>
        <end position="411"/>
    </location>
</feature>
<evidence type="ECO:0000256" key="3">
    <source>
        <dbReference type="ARBA" id="ARBA00022490"/>
    </source>
</evidence>
<keyword evidence="8" id="KW-0067">ATP-binding</keyword>
<evidence type="ECO:0000259" key="16">
    <source>
        <dbReference type="PROSITE" id="PS51061"/>
    </source>
</evidence>
<dbReference type="GO" id="GO:0016787">
    <property type="term" value="F:hydrolase activity"/>
    <property type="evidence" value="ECO:0007669"/>
    <property type="project" value="UniProtKB-KW"/>
</dbReference>
<feature type="compositionally biased region" description="Basic and acidic residues" evidence="14">
    <location>
        <begin position="276"/>
        <end position="296"/>
    </location>
</feature>
<dbReference type="Gene3D" id="3.30.1370.50">
    <property type="entry name" value="R3H-like domain"/>
    <property type="match status" value="1"/>
</dbReference>
<feature type="domain" description="RRM" evidence="15">
    <location>
        <begin position="193"/>
        <end position="271"/>
    </location>
</feature>
<dbReference type="GO" id="GO:0003729">
    <property type="term" value="F:mRNA binding"/>
    <property type="evidence" value="ECO:0007669"/>
    <property type="project" value="TreeGrafter"/>
</dbReference>
<dbReference type="PANTHER" id="PTHR23003:SF17">
    <property type="entry name" value="RNA-BINDING PROTEIN PIN4"/>
    <property type="match status" value="1"/>
</dbReference>
<proteinExistence type="predicted"/>
<dbReference type="FunFam" id="3.30.1370.50:FF:000002">
    <property type="entry name" value="Immunoglobulin mu DNA-binding protein 2"/>
    <property type="match status" value="1"/>
</dbReference>
<keyword evidence="5" id="KW-0547">Nucleotide-binding</keyword>
<dbReference type="SUPFAM" id="SSF82708">
    <property type="entry name" value="R3H domain"/>
    <property type="match status" value="1"/>
</dbReference>
<evidence type="ECO:0008006" key="19">
    <source>
        <dbReference type="Google" id="ProtNLM"/>
    </source>
</evidence>
<reference evidence="17 18" key="1">
    <citation type="submission" date="2016-10" db="EMBL/GenBank/DDBJ databases">
        <title>Draft genome sequence of Coniochaeta ligniaria NRRL30616, a lignocellulolytic fungus for bioabatement of inhibitors in plant biomass hydrolysates.</title>
        <authorList>
            <consortium name="DOE Joint Genome Institute"/>
            <person name="Jimenez D.J."/>
            <person name="Hector R.E."/>
            <person name="Riley R."/>
            <person name="Sun H."/>
            <person name="Grigoriev I.V."/>
            <person name="Van Elsas J.D."/>
            <person name="Nichols N.N."/>
        </authorList>
    </citation>
    <scope>NUCLEOTIDE SEQUENCE [LARGE SCALE GENOMIC DNA]</scope>
    <source>
        <strain evidence="17 18">NRRL 30616</strain>
    </source>
</reference>
<dbReference type="InterPro" id="IPR036867">
    <property type="entry name" value="R3H_dom_sf"/>
</dbReference>
<keyword evidence="10" id="KW-0539">Nucleus</keyword>
<dbReference type="FunFam" id="3.30.70.330:FF:000183">
    <property type="entry name" value="R3H domain containing protein"/>
    <property type="match status" value="1"/>
</dbReference>
<evidence type="ECO:0000313" key="17">
    <source>
        <dbReference type="EMBL" id="OIW22932.1"/>
    </source>
</evidence>
<dbReference type="Pfam" id="PF01424">
    <property type="entry name" value="R3H"/>
    <property type="match status" value="1"/>
</dbReference>
<dbReference type="InterPro" id="IPR000504">
    <property type="entry name" value="RRM_dom"/>
</dbReference>
<comment type="function">
    <text evidence="11">Regulates global gene expression after oxidative stress. Interacts and stabilizes mRNAs and may regulate their transition between different cytoplasmic components after oxidative stress.</text>
</comment>
<dbReference type="InterPro" id="IPR012677">
    <property type="entry name" value="Nucleotide-bd_a/b_plait_sf"/>
</dbReference>
<keyword evidence="3" id="KW-0963">Cytoplasm</keyword>
<dbReference type="Pfam" id="PF00076">
    <property type="entry name" value="RRM_1"/>
    <property type="match status" value="1"/>
</dbReference>
<evidence type="ECO:0000259" key="15">
    <source>
        <dbReference type="PROSITE" id="PS50102"/>
    </source>
</evidence>
<evidence type="ECO:0000256" key="10">
    <source>
        <dbReference type="ARBA" id="ARBA00023242"/>
    </source>
</evidence>
<evidence type="ECO:0000256" key="9">
    <source>
        <dbReference type="ARBA" id="ARBA00022884"/>
    </source>
</evidence>
<evidence type="ECO:0000256" key="1">
    <source>
        <dbReference type="ARBA" id="ARBA00004123"/>
    </source>
</evidence>
<organism evidence="17 18">
    <name type="scientific">Coniochaeta ligniaria NRRL 30616</name>
    <dbReference type="NCBI Taxonomy" id="1408157"/>
    <lineage>
        <taxon>Eukaryota</taxon>
        <taxon>Fungi</taxon>
        <taxon>Dikarya</taxon>
        <taxon>Ascomycota</taxon>
        <taxon>Pezizomycotina</taxon>
        <taxon>Sordariomycetes</taxon>
        <taxon>Sordariomycetidae</taxon>
        <taxon>Coniochaetales</taxon>
        <taxon>Coniochaetaceae</taxon>
        <taxon>Coniochaeta</taxon>
    </lineage>
</organism>